<gene>
    <name evidence="1" type="ORF">NCTC12360_01459</name>
</gene>
<dbReference type="EMBL" id="UFYW01000001">
    <property type="protein sequence ID" value="STD83000.1"/>
    <property type="molecule type" value="Genomic_DNA"/>
</dbReference>
<evidence type="ECO:0000313" key="1">
    <source>
        <dbReference type="EMBL" id="STD83000.1"/>
    </source>
</evidence>
<dbReference type="AlphaFoldDB" id="A0A376H019"/>
<evidence type="ECO:0000313" key="2">
    <source>
        <dbReference type="Proteomes" id="UP000254807"/>
    </source>
</evidence>
<organism evidence="1 2">
    <name type="scientific">Enterococcus gallinarum</name>
    <dbReference type="NCBI Taxonomy" id="1353"/>
    <lineage>
        <taxon>Bacteria</taxon>
        <taxon>Bacillati</taxon>
        <taxon>Bacillota</taxon>
        <taxon>Bacilli</taxon>
        <taxon>Lactobacillales</taxon>
        <taxon>Enterococcaceae</taxon>
        <taxon>Enterococcus</taxon>
    </lineage>
</organism>
<accession>A0A376H019</accession>
<reference evidence="1 2" key="1">
    <citation type="submission" date="2018-06" db="EMBL/GenBank/DDBJ databases">
        <authorList>
            <consortium name="Pathogen Informatics"/>
            <person name="Doyle S."/>
        </authorList>
    </citation>
    <scope>NUCLEOTIDE SEQUENCE [LARGE SCALE GENOMIC DNA]</scope>
    <source>
        <strain evidence="1 2">NCTC12360</strain>
    </source>
</reference>
<dbReference type="Proteomes" id="UP000254807">
    <property type="component" value="Unassembled WGS sequence"/>
</dbReference>
<name>A0A376H019_ENTGA</name>
<evidence type="ECO:0008006" key="3">
    <source>
        <dbReference type="Google" id="ProtNLM"/>
    </source>
</evidence>
<proteinExistence type="predicted"/>
<dbReference type="RefSeq" id="WP_060815276.1">
    <property type="nucleotide sequence ID" value="NZ_JANCJF010000016.1"/>
</dbReference>
<dbReference type="OrthoDB" id="2190077at2"/>
<sequence length="68" mass="7559">MLDVEIGNAYVCQPVGAKKSLVGVIEKLYEHTALVKVTDYEMEDQSIVLECNQRMLVKFDKITAVAVA</sequence>
<protein>
    <recommendedName>
        <fullName evidence="3">DUF2187 domain-containing protein</fullName>
    </recommendedName>
</protein>
<keyword evidence="2" id="KW-1185">Reference proteome</keyword>